<comment type="caution">
    <text evidence="5">The sequence shown here is derived from an EMBL/GenBank/DDBJ whole genome shotgun (WGS) entry which is preliminary data.</text>
</comment>
<evidence type="ECO:0000313" key="5">
    <source>
        <dbReference type="EMBL" id="KAG6497908.1"/>
    </source>
</evidence>
<evidence type="ECO:0008006" key="7">
    <source>
        <dbReference type="Google" id="ProtNLM"/>
    </source>
</evidence>
<sequence length="523" mass="59576">MDRTPLSSASRSSFHSLSEILNKLQSVGFCSDLDFSNLESTSGDNLGCLFDMILFSFFKKSCKRGEMRLLPATLGDGSSIDLFKLYSIVQREGGYDAATKERKWKSVAEAMGLDSFMGPSLKLVFLKYLDVLDQWLQWVEGRKEIREPKRHKNAGTPFVGYGSCGTINHNKVGEFTPPLNMYKDQSLELGNAQRNGKDVTTFGGFIANGGSNHKMTKESPLAKMLNWLRMSAKCPGHPSLANTLTSNKNKNNSSTVGKFYAQALLARQARSFRRSSRSSSNLSLPQIKAARSEDSLESDRRVSSDQQRAKIPIGGKFQATIPDWTGRPLRFCNDFDTSKWLGTRTWPSEDQQTNELLEYASIGRGRRNTCHCEQPQSMECIRCHIAEKRLQLKCELGRAFHDWDFKSMGEEVAFSWTKEEEKKFRDAVFQSQPSLNENFWDKLYINCPSKTRRNLVSYYFNVFLLGRRRHQNFVTPKNIDSDDEVTEFDFSSHSVRQLTEVPDHKTLVCVQNQQCMDIDEDDD</sequence>
<dbReference type="PROSITE" id="PS51011">
    <property type="entry name" value="ARID"/>
    <property type="match status" value="1"/>
</dbReference>
<keyword evidence="1" id="KW-0539">Nucleus</keyword>
<dbReference type="GO" id="GO:0003677">
    <property type="term" value="F:DNA binding"/>
    <property type="evidence" value="ECO:0007669"/>
    <property type="project" value="InterPro"/>
</dbReference>
<evidence type="ECO:0000259" key="4">
    <source>
        <dbReference type="PROSITE" id="PS51156"/>
    </source>
</evidence>
<dbReference type="EMBL" id="JACMSC010000012">
    <property type="protein sequence ID" value="KAG6497908.1"/>
    <property type="molecule type" value="Genomic_DNA"/>
</dbReference>
<dbReference type="Proteomes" id="UP000734854">
    <property type="component" value="Unassembled WGS sequence"/>
</dbReference>
<evidence type="ECO:0000256" key="1">
    <source>
        <dbReference type="ARBA" id="ARBA00023242"/>
    </source>
</evidence>
<accession>A0A8J5G7L2</accession>
<dbReference type="InterPro" id="IPR001005">
    <property type="entry name" value="SANT/Myb"/>
</dbReference>
<feature type="domain" description="ARID" evidence="3">
    <location>
        <begin position="44"/>
        <end position="137"/>
    </location>
</feature>
<evidence type="ECO:0000313" key="6">
    <source>
        <dbReference type="Proteomes" id="UP000734854"/>
    </source>
</evidence>
<name>A0A8J5G7L2_ZINOF</name>
<dbReference type="PANTHER" id="PTHR46410">
    <property type="entry name" value="AT-RICH INTERACTIVE DOMAIN-CONTAINING PROTEIN 2"/>
    <property type="match status" value="1"/>
</dbReference>
<evidence type="ECO:0000259" key="3">
    <source>
        <dbReference type="PROSITE" id="PS51011"/>
    </source>
</evidence>
<protein>
    <recommendedName>
        <fullName evidence="7">AT-rich interactive domain-containing protein 2</fullName>
    </recommendedName>
</protein>
<dbReference type="PROSITE" id="PS51156">
    <property type="entry name" value="ELM2"/>
    <property type="match status" value="1"/>
</dbReference>
<dbReference type="Pfam" id="PF01388">
    <property type="entry name" value="ARID"/>
    <property type="match status" value="1"/>
</dbReference>
<reference evidence="5 6" key="1">
    <citation type="submission" date="2020-08" db="EMBL/GenBank/DDBJ databases">
        <title>Plant Genome Project.</title>
        <authorList>
            <person name="Zhang R.-G."/>
        </authorList>
    </citation>
    <scope>NUCLEOTIDE SEQUENCE [LARGE SCALE GENOMIC DNA]</scope>
    <source>
        <tissue evidence="5">Rhizome</tissue>
    </source>
</reference>
<dbReference type="CDD" id="cd16100">
    <property type="entry name" value="ARID"/>
    <property type="match status" value="1"/>
</dbReference>
<dbReference type="OrthoDB" id="1938591at2759"/>
<feature type="region of interest" description="Disordered" evidence="2">
    <location>
        <begin position="275"/>
        <end position="309"/>
    </location>
</feature>
<feature type="domain" description="ELM2" evidence="4">
    <location>
        <begin position="309"/>
        <end position="361"/>
    </location>
</feature>
<gene>
    <name evidence="5" type="ORF">ZIOFF_045814</name>
</gene>
<keyword evidence="6" id="KW-1185">Reference proteome</keyword>
<feature type="compositionally biased region" description="Basic and acidic residues" evidence="2">
    <location>
        <begin position="290"/>
        <end position="303"/>
    </location>
</feature>
<dbReference type="SMART" id="SM01014">
    <property type="entry name" value="ARID"/>
    <property type="match status" value="1"/>
</dbReference>
<proteinExistence type="predicted"/>
<dbReference type="SMART" id="SM00501">
    <property type="entry name" value="BRIGHT"/>
    <property type="match status" value="1"/>
</dbReference>
<evidence type="ECO:0000256" key="2">
    <source>
        <dbReference type="SAM" id="MobiDB-lite"/>
    </source>
</evidence>
<dbReference type="InterPro" id="IPR001606">
    <property type="entry name" value="ARID_dom"/>
</dbReference>
<dbReference type="InterPro" id="IPR000949">
    <property type="entry name" value="ELM2_dom"/>
</dbReference>
<organism evidence="5 6">
    <name type="scientific">Zingiber officinale</name>
    <name type="common">Ginger</name>
    <name type="synonym">Amomum zingiber</name>
    <dbReference type="NCBI Taxonomy" id="94328"/>
    <lineage>
        <taxon>Eukaryota</taxon>
        <taxon>Viridiplantae</taxon>
        <taxon>Streptophyta</taxon>
        <taxon>Embryophyta</taxon>
        <taxon>Tracheophyta</taxon>
        <taxon>Spermatophyta</taxon>
        <taxon>Magnoliopsida</taxon>
        <taxon>Liliopsida</taxon>
        <taxon>Zingiberales</taxon>
        <taxon>Zingiberaceae</taxon>
        <taxon>Zingiber</taxon>
    </lineage>
</organism>
<dbReference type="PANTHER" id="PTHR46410:SF1">
    <property type="entry name" value="AT-RICH INTERACTIVE DOMAIN-CONTAINING PROTEIN 1"/>
    <property type="match status" value="1"/>
</dbReference>
<dbReference type="AlphaFoldDB" id="A0A8J5G7L2"/>
<dbReference type="CDD" id="cd00167">
    <property type="entry name" value="SANT"/>
    <property type="match status" value="1"/>
</dbReference>
<dbReference type="SMART" id="SM01189">
    <property type="entry name" value="ELM2"/>
    <property type="match status" value="1"/>
</dbReference>